<dbReference type="Proteomes" id="UP001596514">
    <property type="component" value="Unassembled WGS sequence"/>
</dbReference>
<sequence>MSGFTYPADAIAGQTGTSATALLSAPLGAAVLPAYALIATAVAVAVPLRRDIT</sequence>
<evidence type="ECO:0000313" key="3">
    <source>
        <dbReference type="Proteomes" id="UP001596514"/>
    </source>
</evidence>
<evidence type="ECO:0000313" key="2">
    <source>
        <dbReference type="EMBL" id="MFC7606238.1"/>
    </source>
</evidence>
<keyword evidence="1" id="KW-0812">Transmembrane</keyword>
<proteinExistence type="predicted"/>
<reference evidence="3" key="1">
    <citation type="journal article" date="2019" name="Int. J. Syst. Evol. Microbiol.">
        <title>The Global Catalogue of Microorganisms (GCM) 10K type strain sequencing project: providing services to taxonomists for standard genome sequencing and annotation.</title>
        <authorList>
            <consortium name="The Broad Institute Genomics Platform"/>
            <consortium name="The Broad Institute Genome Sequencing Center for Infectious Disease"/>
            <person name="Wu L."/>
            <person name="Ma J."/>
        </authorList>
    </citation>
    <scope>NUCLEOTIDE SEQUENCE [LARGE SCALE GENOMIC DNA]</scope>
    <source>
        <strain evidence="3">JCM 10083</strain>
    </source>
</reference>
<accession>A0ABW2TDS3</accession>
<keyword evidence="1" id="KW-0472">Membrane</keyword>
<comment type="caution">
    <text evidence="2">The sequence shown here is derived from an EMBL/GenBank/DDBJ whole genome shotgun (WGS) entry which is preliminary data.</text>
</comment>
<gene>
    <name evidence="2" type="ORF">ACFQVD_39670</name>
</gene>
<name>A0ABW2TDS3_9ACTN</name>
<feature type="transmembrane region" description="Helical" evidence="1">
    <location>
        <begin position="27"/>
        <end position="48"/>
    </location>
</feature>
<dbReference type="RefSeq" id="WP_343973007.1">
    <property type="nucleotide sequence ID" value="NZ_BAAAGK010000098.1"/>
</dbReference>
<evidence type="ECO:0000256" key="1">
    <source>
        <dbReference type="SAM" id="Phobius"/>
    </source>
</evidence>
<keyword evidence="3" id="KW-1185">Reference proteome</keyword>
<keyword evidence="1" id="KW-1133">Transmembrane helix</keyword>
<dbReference type="EMBL" id="JBHTEE010000001">
    <property type="protein sequence ID" value="MFC7606238.1"/>
    <property type="molecule type" value="Genomic_DNA"/>
</dbReference>
<organism evidence="2 3">
    <name type="scientific">Streptosporangium amethystogenes subsp. fukuiense</name>
    <dbReference type="NCBI Taxonomy" id="698418"/>
    <lineage>
        <taxon>Bacteria</taxon>
        <taxon>Bacillati</taxon>
        <taxon>Actinomycetota</taxon>
        <taxon>Actinomycetes</taxon>
        <taxon>Streptosporangiales</taxon>
        <taxon>Streptosporangiaceae</taxon>
        <taxon>Streptosporangium</taxon>
    </lineage>
</organism>
<protein>
    <submittedName>
        <fullName evidence="2">Uncharacterized protein</fullName>
    </submittedName>
</protein>